<dbReference type="OrthoDB" id="2980971at2759"/>
<keyword evidence="2" id="KW-1185">Reference proteome</keyword>
<dbReference type="AlphaFoldDB" id="A0A8H5B6V7"/>
<protein>
    <submittedName>
        <fullName evidence="1">Uncharacterized protein</fullName>
    </submittedName>
</protein>
<evidence type="ECO:0000313" key="2">
    <source>
        <dbReference type="Proteomes" id="UP000567179"/>
    </source>
</evidence>
<sequence>MNSNDSGCRLPLELLRTIVENVQSQAALLPVALASPALREEAQRILFMAPMLPTPLSHLTFLKTVIASPLRLALLVKTYTQFGMLYPGATSDQRQTLQERTAAALKVMVNLKKLGYRATRSKPAADILRDCTFRLTGLSWVCYGDDAQVLLREVLPHQSGLRHLGLLGLWEVSSDDIQAVKSLCPALSSLEGPVCVISVFLEGRKIRHLQWTLEQEIIGTDVGLPSLPAELHDVESLIYGANDDFPLRSVVSHLRSVKFLKISSREAEFEEFPELPNLRVLLLSDYTDPSPVAAASHVDSVATAFRHYKDLQYVDWQVGSRSYVRYTAINVDAGEFDAMSIEEDEVLPWNDLECFGFY</sequence>
<accession>A0A8H5B6V7</accession>
<organism evidence="1 2">
    <name type="scientific">Psilocybe cf. subviscida</name>
    <dbReference type="NCBI Taxonomy" id="2480587"/>
    <lineage>
        <taxon>Eukaryota</taxon>
        <taxon>Fungi</taxon>
        <taxon>Dikarya</taxon>
        <taxon>Basidiomycota</taxon>
        <taxon>Agaricomycotina</taxon>
        <taxon>Agaricomycetes</taxon>
        <taxon>Agaricomycetidae</taxon>
        <taxon>Agaricales</taxon>
        <taxon>Agaricineae</taxon>
        <taxon>Strophariaceae</taxon>
        <taxon>Psilocybe</taxon>
    </lineage>
</organism>
<proteinExistence type="predicted"/>
<reference evidence="1 2" key="1">
    <citation type="journal article" date="2020" name="ISME J.">
        <title>Uncovering the hidden diversity of litter-decomposition mechanisms in mushroom-forming fungi.</title>
        <authorList>
            <person name="Floudas D."/>
            <person name="Bentzer J."/>
            <person name="Ahren D."/>
            <person name="Johansson T."/>
            <person name="Persson P."/>
            <person name="Tunlid A."/>
        </authorList>
    </citation>
    <scope>NUCLEOTIDE SEQUENCE [LARGE SCALE GENOMIC DNA]</scope>
    <source>
        <strain evidence="1 2">CBS 101986</strain>
    </source>
</reference>
<name>A0A8H5B6V7_9AGAR</name>
<evidence type="ECO:0000313" key="1">
    <source>
        <dbReference type="EMBL" id="KAF5317649.1"/>
    </source>
</evidence>
<dbReference type="EMBL" id="JAACJJ010000032">
    <property type="protein sequence ID" value="KAF5317649.1"/>
    <property type="molecule type" value="Genomic_DNA"/>
</dbReference>
<dbReference type="Proteomes" id="UP000567179">
    <property type="component" value="Unassembled WGS sequence"/>
</dbReference>
<gene>
    <name evidence="1" type="ORF">D9619_012555</name>
</gene>
<comment type="caution">
    <text evidence="1">The sequence shown here is derived from an EMBL/GenBank/DDBJ whole genome shotgun (WGS) entry which is preliminary data.</text>
</comment>